<dbReference type="InterPro" id="IPR015421">
    <property type="entry name" value="PyrdxlP-dep_Trfase_major"/>
</dbReference>
<dbReference type="PANTHER" id="PTHR30244">
    <property type="entry name" value="TRANSAMINASE"/>
    <property type="match status" value="1"/>
</dbReference>
<evidence type="ECO:0000313" key="3">
    <source>
        <dbReference type="EMBL" id="MFD1880626.1"/>
    </source>
</evidence>
<dbReference type="CDD" id="cd00616">
    <property type="entry name" value="AHBA_syn"/>
    <property type="match status" value="1"/>
</dbReference>
<reference evidence="4" key="1">
    <citation type="journal article" date="2019" name="Int. J. Syst. Evol. Microbiol.">
        <title>The Global Catalogue of Microorganisms (GCM) 10K type strain sequencing project: providing services to taxonomists for standard genome sequencing and annotation.</title>
        <authorList>
            <consortium name="The Broad Institute Genomics Platform"/>
            <consortium name="The Broad Institute Genome Sequencing Center for Infectious Disease"/>
            <person name="Wu L."/>
            <person name="Ma J."/>
        </authorList>
    </citation>
    <scope>NUCLEOTIDE SEQUENCE [LARGE SCALE GENOMIC DNA]</scope>
    <source>
        <strain evidence="4">CCUG 56029</strain>
    </source>
</reference>
<keyword evidence="3" id="KW-0808">Transferase</keyword>
<dbReference type="Pfam" id="PF01041">
    <property type="entry name" value="DegT_DnrJ_EryC1"/>
    <property type="match status" value="1"/>
</dbReference>
<dbReference type="EMBL" id="JBHUEN010000006">
    <property type="protein sequence ID" value="MFD1880626.1"/>
    <property type="molecule type" value="Genomic_DNA"/>
</dbReference>
<evidence type="ECO:0000313" key="4">
    <source>
        <dbReference type="Proteomes" id="UP001597213"/>
    </source>
</evidence>
<dbReference type="Gene3D" id="3.90.1150.10">
    <property type="entry name" value="Aspartate Aminotransferase, domain 1"/>
    <property type="match status" value="1"/>
</dbReference>
<keyword evidence="2" id="KW-0663">Pyridoxal phosphate</keyword>
<protein>
    <submittedName>
        <fullName evidence="3">DegT/DnrJ/EryC1/StrS family aminotransferase</fullName>
    </submittedName>
</protein>
<dbReference type="PANTHER" id="PTHR30244:SF34">
    <property type="entry name" value="DTDP-4-AMINO-4,6-DIDEOXYGALACTOSE TRANSAMINASE"/>
    <property type="match status" value="1"/>
</dbReference>
<keyword evidence="3" id="KW-0032">Aminotransferase</keyword>
<evidence type="ECO:0000256" key="1">
    <source>
        <dbReference type="ARBA" id="ARBA00037999"/>
    </source>
</evidence>
<evidence type="ECO:0000256" key="2">
    <source>
        <dbReference type="RuleBase" id="RU004508"/>
    </source>
</evidence>
<comment type="similarity">
    <text evidence="1 2">Belongs to the DegT/DnrJ/EryC1 family.</text>
</comment>
<gene>
    <name evidence="3" type="ORF">ACFSCT_02715</name>
</gene>
<organism evidence="3 4">
    <name type="scientific">Paracoccus pacificus</name>
    <dbReference type="NCBI Taxonomy" id="1463598"/>
    <lineage>
        <taxon>Bacteria</taxon>
        <taxon>Pseudomonadati</taxon>
        <taxon>Pseudomonadota</taxon>
        <taxon>Alphaproteobacteria</taxon>
        <taxon>Rhodobacterales</taxon>
        <taxon>Paracoccaceae</taxon>
        <taxon>Paracoccus</taxon>
    </lineage>
</organism>
<dbReference type="InterPro" id="IPR015422">
    <property type="entry name" value="PyrdxlP-dep_Trfase_small"/>
</dbReference>
<name>A0ABW4R335_9RHOB</name>
<dbReference type="Proteomes" id="UP001597213">
    <property type="component" value="Unassembled WGS sequence"/>
</dbReference>
<dbReference type="InterPro" id="IPR000653">
    <property type="entry name" value="DegT/StrS_aminotransferase"/>
</dbReference>
<proteinExistence type="inferred from homology"/>
<keyword evidence="4" id="KW-1185">Reference proteome</keyword>
<accession>A0ABW4R335</accession>
<dbReference type="InterPro" id="IPR015424">
    <property type="entry name" value="PyrdxlP-dep_Trfase"/>
</dbReference>
<dbReference type="PIRSF" id="PIRSF000390">
    <property type="entry name" value="PLP_StrS"/>
    <property type="match status" value="1"/>
</dbReference>
<comment type="caution">
    <text evidence="3">The sequence shown here is derived from an EMBL/GenBank/DDBJ whole genome shotgun (WGS) entry which is preliminary data.</text>
</comment>
<sequence>MTARFPLATSSWDKDELDALQRVIASDQYSMGPEVARFEKAFADYAGSRYAVMVNSGSSANLAMVAALRFTRNPALRLEPGAEVIVPAVSWSTTFYPLHQYGLHMKFVDIDAHTLNYDLDALATAITDKTRAIMVVNLLGNPNDFDRIKAIIGDRDIVLIEDNCESMGATYDGRQAGTFGVMGTYSSFFSHHISTMEGGLIVTDDEELYHILLALRAHGWTRNLPKFNKLTGEKSDDPFEESFRFVLPGYNLRPLEMSGALGSEQLKKLPDLVRGRQANGAYWTETMANHPLFRIQQEIGQSSWFGFALIMRPDSGMTRKNALIRLGELGFETRPIVSGNFTKNPVLDLMDHSLHGQMTNAEDIDRNGFFIGNHHYDITEAIDVIAEFRG</sequence>
<dbReference type="GO" id="GO:0008483">
    <property type="term" value="F:transaminase activity"/>
    <property type="evidence" value="ECO:0007669"/>
    <property type="project" value="UniProtKB-KW"/>
</dbReference>
<dbReference type="SUPFAM" id="SSF53383">
    <property type="entry name" value="PLP-dependent transferases"/>
    <property type="match status" value="1"/>
</dbReference>
<dbReference type="RefSeq" id="WP_379139948.1">
    <property type="nucleotide sequence ID" value="NZ_JBHUEN010000006.1"/>
</dbReference>
<dbReference type="Gene3D" id="3.40.640.10">
    <property type="entry name" value="Type I PLP-dependent aspartate aminotransferase-like (Major domain)"/>
    <property type="match status" value="1"/>
</dbReference>